<evidence type="ECO:0000313" key="3">
    <source>
        <dbReference type="Proteomes" id="UP001368270"/>
    </source>
</evidence>
<dbReference type="RefSeq" id="WP_339402329.1">
    <property type="nucleotide sequence ID" value="NZ_JBBGAZ010000001.1"/>
</dbReference>
<sequence length="504" mass="53547">MGIRRPLLALTTALAAGSATAQAPLSAIDWLSQTPTVALDVAPFVEEPPVDQGVTTPEVTVSPLGNVGRDAVGLLPSSVTGLPSALWQESPAQTLADRITDLRVEGSPAMQALLYTLLLAEANPPQDAGQADALLLARVDKLVALGAIEQANALLERAGPNTETLFQRWFDVTLLLGEEQRACEALNPAPHLSPSYAARVFCLARAGDWTAAALTLETANLLGLLTLEEDALLLRFLDPEISEGEPLLVTPNDPTPLTFRLYEAIGEPLPTTSLPRPFAHANLRSTSGWKAQLEAAERLASVGALPENRLLGIYTERQPAASGMIWDRVDALQDFDRAVEAGDTTAVEETLAAAWSAAQQARVEVPFSRIYGPVLADLSLNGVAQVLAREIQLLSPAYEVAAQSGPRDFLAGLARGVPPRRGQTPEEQAVAEAFNGAGVPQSFSHKLARGQLGEVILAAMALYEQGLSGDLRALTESLATFRALGLEDTARQAALQVLLLDRRT</sequence>
<protein>
    <submittedName>
        <fullName evidence="2">Uncharacterized protein</fullName>
    </submittedName>
</protein>
<comment type="caution">
    <text evidence="2">The sequence shown here is derived from an EMBL/GenBank/DDBJ whole genome shotgun (WGS) entry which is preliminary data.</text>
</comment>
<accession>A0ABU8QD22</accession>
<name>A0ABU8QD22_9RHOB</name>
<reference evidence="2 3" key="1">
    <citation type="submission" date="2024-03" db="EMBL/GenBank/DDBJ databases">
        <title>Cognatishimia coralii sp. nov., a marine bacterium isolated from coral surrounding seawater.</title>
        <authorList>
            <person name="Liu X."/>
            <person name="Liu S."/>
            <person name="Sun H."/>
            <person name="Zhang Y."/>
        </authorList>
    </citation>
    <scope>NUCLEOTIDE SEQUENCE [LARGE SCALE GENOMIC DNA]</scope>
    <source>
        <strain evidence="2 3">D5M38</strain>
    </source>
</reference>
<organism evidence="2 3">
    <name type="scientific">Cognatishimia coralii</name>
    <dbReference type="NCBI Taxonomy" id="3083254"/>
    <lineage>
        <taxon>Bacteria</taxon>
        <taxon>Pseudomonadati</taxon>
        <taxon>Pseudomonadota</taxon>
        <taxon>Alphaproteobacteria</taxon>
        <taxon>Rhodobacterales</taxon>
        <taxon>Paracoccaceae</taxon>
        <taxon>Cognatishimia</taxon>
    </lineage>
</organism>
<evidence type="ECO:0000313" key="2">
    <source>
        <dbReference type="EMBL" id="MEJ5217318.1"/>
    </source>
</evidence>
<gene>
    <name evidence="2" type="ORF">WG622_03645</name>
</gene>
<proteinExistence type="predicted"/>
<dbReference type="Proteomes" id="UP001368270">
    <property type="component" value="Unassembled WGS sequence"/>
</dbReference>
<feature type="chain" id="PRO_5045295950" evidence="1">
    <location>
        <begin position="22"/>
        <end position="504"/>
    </location>
</feature>
<dbReference type="EMBL" id="JBBGAZ010000001">
    <property type="protein sequence ID" value="MEJ5217318.1"/>
    <property type="molecule type" value="Genomic_DNA"/>
</dbReference>
<keyword evidence="1" id="KW-0732">Signal</keyword>
<feature type="signal peptide" evidence="1">
    <location>
        <begin position="1"/>
        <end position="21"/>
    </location>
</feature>
<evidence type="ECO:0000256" key="1">
    <source>
        <dbReference type="SAM" id="SignalP"/>
    </source>
</evidence>
<keyword evidence="3" id="KW-1185">Reference proteome</keyword>